<dbReference type="InterPro" id="IPR044868">
    <property type="entry name" value="Rpn13/ADRM1_Pru"/>
</dbReference>
<dbReference type="Gene3D" id="1.10.2020.20">
    <property type="match status" value="1"/>
</dbReference>
<evidence type="ECO:0000256" key="1">
    <source>
        <dbReference type="ARBA" id="ARBA00004123"/>
    </source>
</evidence>
<comment type="similarity">
    <text evidence="3">Belongs to the ADRM1 family.</text>
</comment>
<comment type="caution">
    <text evidence="12">The sequence shown here is derived from an EMBL/GenBank/DDBJ whole genome shotgun (WGS) entry which is preliminary data.</text>
</comment>
<evidence type="ECO:0000256" key="7">
    <source>
        <dbReference type="ARBA" id="ARBA00054744"/>
    </source>
</evidence>
<keyword evidence="5" id="KW-0647">Proteasome</keyword>
<evidence type="ECO:0000256" key="8">
    <source>
        <dbReference type="ARBA" id="ARBA00070663"/>
    </source>
</evidence>
<accession>A0AAW2HET4</accession>
<protein>
    <recommendedName>
        <fullName evidence="8">Proteasomal ubiquitin receptor ADRM1 homolog</fullName>
    </recommendedName>
</protein>
<evidence type="ECO:0000256" key="4">
    <source>
        <dbReference type="ARBA" id="ARBA00022490"/>
    </source>
</evidence>
<feature type="region of interest" description="Disordered" evidence="9">
    <location>
        <begin position="365"/>
        <end position="408"/>
    </location>
</feature>
<comment type="subcellular location">
    <subcellularLocation>
        <location evidence="2">Cytoplasm</location>
    </subcellularLocation>
    <subcellularLocation>
        <location evidence="1">Nucleus</location>
    </subcellularLocation>
</comment>
<name>A0AAW2HET4_9NEOP</name>
<feature type="compositionally biased region" description="Basic and acidic residues" evidence="9">
    <location>
        <begin position="370"/>
        <end position="408"/>
    </location>
</feature>
<keyword evidence="6" id="KW-0539">Nucleus</keyword>
<dbReference type="InterPro" id="IPR038108">
    <property type="entry name" value="RPN13_DEUBAD_sf"/>
</dbReference>
<dbReference type="GO" id="GO:0061133">
    <property type="term" value="F:endopeptidase activator activity"/>
    <property type="evidence" value="ECO:0007669"/>
    <property type="project" value="TreeGrafter"/>
</dbReference>
<gene>
    <name evidence="12" type="ORF">PYX00_010228</name>
</gene>
<dbReference type="InterPro" id="IPR044867">
    <property type="entry name" value="DEUBAD_dom"/>
</dbReference>
<reference evidence="12" key="1">
    <citation type="journal article" date="2024" name="Gigascience">
        <title>Chromosome-level genome of the poultry shaft louse Menopon gallinae provides insight into the host-switching and adaptive evolution of parasitic lice.</title>
        <authorList>
            <person name="Xu Y."/>
            <person name="Ma L."/>
            <person name="Liu S."/>
            <person name="Liang Y."/>
            <person name="Liu Q."/>
            <person name="He Z."/>
            <person name="Tian L."/>
            <person name="Duan Y."/>
            <person name="Cai W."/>
            <person name="Li H."/>
            <person name="Song F."/>
        </authorList>
    </citation>
    <scope>NUCLEOTIDE SEQUENCE</scope>
    <source>
        <strain evidence="12">Cailab_2023a</strain>
    </source>
</reference>
<evidence type="ECO:0000259" key="11">
    <source>
        <dbReference type="PROSITE" id="PS51917"/>
    </source>
</evidence>
<evidence type="ECO:0000256" key="9">
    <source>
        <dbReference type="SAM" id="MobiDB-lite"/>
    </source>
</evidence>
<dbReference type="InterPro" id="IPR032368">
    <property type="entry name" value="RPN13_DEUBAD"/>
</dbReference>
<organism evidence="12">
    <name type="scientific">Menopon gallinae</name>
    <name type="common">poultry shaft louse</name>
    <dbReference type="NCBI Taxonomy" id="328185"/>
    <lineage>
        <taxon>Eukaryota</taxon>
        <taxon>Metazoa</taxon>
        <taxon>Ecdysozoa</taxon>
        <taxon>Arthropoda</taxon>
        <taxon>Hexapoda</taxon>
        <taxon>Insecta</taxon>
        <taxon>Pterygota</taxon>
        <taxon>Neoptera</taxon>
        <taxon>Paraneoptera</taxon>
        <taxon>Psocodea</taxon>
        <taxon>Troctomorpha</taxon>
        <taxon>Phthiraptera</taxon>
        <taxon>Amblycera</taxon>
        <taxon>Menoponidae</taxon>
        <taxon>Menopon</taxon>
    </lineage>
</organism>
<dbReference type="AlphaFoldDB" id="A0AAW2HET4"/>
<dbReference type="PANTHER" id="PTHR12225">
    <property type="entry name" value="ADHESION REGULATING MOLECULE 1 110 KDA CELL MEMBRANE GLYCOPROTEIN"/>
    <property type="match status" value="1"/>
</dbReference>
<evidence type="ECO:0000256" key="6">
    <source>
        <dbReference type="ARBA" id="ARBA00023242"/>
    </source>
</evidence>
<evidence type="ECO:0000259" key="10">
    <source>
        <dbReference type="PROSITE" id="PS51916"/>
    </source>
</evidence>
<evidence type="ECO:0000256" key="2">
    <source>
        <dbReference type="ARBA" id="ARBA00004496"/>
    </source>
</evidence>
<dbReference type="GO" id="GO:0005737">
    <property type="term" value="C:cytoplasm"/>
    <property type="evidence" value="ECO:0007669"/>
    <property type="project" value="UniProtKB-SubCell"/>
</dbReference>
<dbReference type="PROSITE" id="PS51917">
    <property type="entry name" value="PRU"/>
    <property type="match status" value="1"/>
</dbReference>
<feature type="region of interest" description="Disordered" evidence="9">
    <location>
        <begin position="182"/>
        <end position="231"/>
    </location>
</feature>
<keyword evidence="4" id="KW-0963">Cytoplasm</keyword>
<dbReference type="Pfam" id="PF04683">
    <property type="entry name" value="Rpn13_ADRM1_Pru"/>
    <property type="match status" value="1"/>
</dbReference>
<dbReference type="FunFam" id="2.30.29.70:FF:000001">
    <property type="entry name" value="Proteasomal ubiquitin receptor ADRM1"/>
    <property type="match status" value="1"/>
</dbReference>
<feature type="compositionally biased region" description="Polar residues" evidence="9">
    <location>
        <begin position="182"/>
        <end position="192"/>
    </location>
</feature>
<dbReference type="GO" id="GO:0070628">
    <property type="term" value="F:proteasome binding"/>
    <property type="evidence" value="ECO:0007669"/>
    <property type="project" value="TreeGrafter"/>
</dbReference>
<proteinExistence type="inferred from homology"/>
<sequence>MPGSAALFGNATSRNQSKNLVEFKAGKMVMKGKMVHPDKRKGLLYVYQSDDSLMHFCWKDRTTGTVEDDLIIFPDDCEFKRVEQCTTGRVYVLKFKSSSRKFFFWLQEPKTDKDEENCKKINEMLNNPPTAGSSRSGGTTPDGDLQNLLGSMSQQQLMQLFGSFGTGGAAGQFGGLSNLLGTMNRPNPTSGRTAAHPATTASTPVTTSTAPVDSSARTTAPAAGGSNNRSGAGAFTAITPIQLSDLQKFLSNLTQTPGAQAAPPANVDLSDALNSESIAGVLNDPNLVRELSPHLPNIGGTESTEEQLLSTITSPQFQQAVSMFSAALQSGQLGPVVQQFQVGENAVNAANQGNMEEFVKALQNTSINQDRNEKEDEAKHIEKKKKTESSETEKKDKKDEDDDKMALD</sequence>
<evidence type="ECO:0000256" key="5">
    <source>
        <dbReference type="ARBA" id="ARBA00022942"/>
    </source>
</evidence>
<dbReference type="Pfam" id="PF16550">
    <property type="entry name" value="RPN13_C"/>
    <property type="match status" value="1"/>
</dbReference>
<dbReference type="InterPro" id="IPR006773">
    <property type="entry name" value="Rpn13/ADRM1"/>
</dbReference>
<dbReference type="CDD" id="cd13314">
    <property type="entry name" value="PH_Rpn13"/>
    <property type="match status" value="1"/>
</dbReference>
<feature type="region of interest" description="Disordered" evidence="9">
    <location>
        <begin position="124"/>
        <end position="143"/>
    </location>
</feature>
<dbReference type="GO" id="GO:0005634">
    <property type="term" value="C:nucleus"/>
    <property type="evidence" value="ECO:0007669"/>
    <property type="project" value="UniProtKB-SubCell"/>
</dbReference>
<feature type="domain" description="Pru" evidence="11">
    <location>
        <begin position="15"/>
        <end position="128"/>
    </location>
</feature>
<dbReference type="PANTHER" id="PTHR12225:SF0">
    <property type="entry name" value="PROTEASOMAL UBIQUITIN RECEPTOR ADRM1"/>
    <property type="match status" value="1"/>
</dbReference>
<feature type="compositionally biased region" description="Low complexity" evidence="9">
    <location>
        <begin position="193"/>
        <end position="231"/>
    </location>
</feature>
<feature type="domain" description="DEUBAD" evidence="10">
    <location>
        <begin position="260"/>
        <end position="372"/>
    </location>
</feature>
<feature type="compositionally biased region" description="Polar residues" evidence="9">
    <location>
        <begin position="124"/>
        <end position="139"/>
    </location>
</feature>
<dbReference type="Gene3D" id="2.30.29.70">
    <property type="entry name" value="Proteasomal ubiquitin receptor Rpn13/ADRM1"/>
    <property type="match status" value="1"/>
</dbReference>
<comment type="function">
    <text evidence="7">May function as a proteasomal ubiquitin receptor. May promote the deubiquitinating activity associated with the 26S proteasome.</text>
</comment>
<dbReference type="EMBL" id="JARGDH010000005">
    <property type="protein sequence ID" value="KAL0268197.1"/>
    <property type="molecule type" value="Genomic_DNA"/>
</dbReference>
<dbReference type="GO" id="GO:0008541">
    <property type="term" value="C:proteasome regulatory particle, lid subcomplex"/>
    <property type="evidence" value="ECO:0007669"/>
    <property type="project" value="TreeGrafter"/>
</dbReference>
<dbReference type="PROSITE" id="PS51916">
    <property type="entry name" value="DEUBAD"/>
    <property type="match status" value="1"/>
</dbReference>
<dbReference type="InterPro" id="IPR038633">
    <property type="entry name" value="Rpn13/ADRM1_Pru_sf"/>
</dbReference>
<evidence type="ECO:0000256" key="3">
    <source>
        <dbReference type="ARBA" id="ARBA00009216"/>
    </source>
</evidence>
<evidence type="ECO:0000313" key="12">
    <source>
        <dbReference type="EMBL" id="KAL0268197.1"/>
    </source>
</evidence>